<keyword evidence="1" id="KW-0732">Signal</keyword>
<dbReference type="CDD" id="cd19608">
    <property type="entry name" value="GH113_mannanase-like"/>
    <property type="match status" value="1"/>
</dbReference>
<organism evidence="2 3">
    <name type="scientific">Sulfobacillus harzensis</name>
    <dbReference type="NCBI Taxonomy" id="2729629"/>
    <lineage>
        <taxon>Bacteria</taxon>
        <taxon>Bacillati</taxon>
        <taxon>Bacillota</taxon>
        <taxon>Clostridia</taxon>
        <taxon>Eubacteriales</taxon>
        <taxon>Clostridiales Family XVII. Incertae Sedis</taxon>
        <taxon>Sulfobacillus</taxon>
    </lineage>
</organism>
<dbReference type="RefSeq" id="WP_169100138.1">
    <property type="nucleotide sequence ID" value="NZ_JABBVZ010000041.1"/>
</dbReference>
<proteinExistence type="predicted"/>
<sequence length="370" mass="41578">MKKRQRLTGWVGIAVLTVSLAACGAPPRLPGPSISLPPLSARMKGMTEAAYTPHVFTSQAVTNSIIHLHQDGVNWLSIQTAWYQKTNNSDTIAPNAQKTPTDASVTYLIHLAHHEGMRVFFDPFVNSLTGSGWQALFHPKSPKAWFHSFDNYLVHYAKLAQRDHVDLLAIGDEFDSLDDVPAYQPYWAHAIQLARQYYHGPITYGADFPHYQKVTFWKDLDDVGIDAYFPLSTASNPRVSSMAATWNQLANQIQSWRETAGLSHKPFVITELGYPSEDGAAATPGTWFPHQPVNLAIQQRCYLATFESVWQRPWLKGIMWFWWANPSNPDWEGGPKDNGYTLRGKPAENTLRSYFKPTPSAISKHNVARG</sequence>
<dbReference type="Pfam" id="PF22612">
    <property type="entry name" value="GH113"/>
    <property type="match status" value="1"/>
</dbReference>
<keyword evidence="3" id="KW-1185">Reference proteome</keyword>
<dbReference type="InterPro" id="IPR017853">
    <property type="entry name" value="GH"/>
</dbReference>
<dbReference type="EMBL" id="JABBVZ010000041">
    <property type="protein sequence ID" value="NMP23141.1"/>
    <property type="molecule type" value="Genomic_DNA"/>
</dbReference>
<feature type="chain" id="PRO_5031348349" description="GTA TIM-barrel-like domain-containing protein" evidence="1">
    <location>
        <begin position="25"/>
        <end position="370"/>
    </location>
</feature>
<dbReference type="SUPFAM" id="SSF51445">
    <property type="entry name" value="(Trans)glycosidases"/>
    <property type="match status" value="1"/>
</dbReference>
<dbReference type="InterPro" id="IPR055151">
    <property type="entry name" value="GH113"/>
</dbReference>
<gene>
    <name evidence="2" type="ORF">HIJ39_12400</name>
</gene>
<dbReference type="AlphaFoldDB" id="A0A7Y0L5K1"/>
<evidence type="ECO:0000313" key="2">
    <source>
        <dbReference type="EMBL" id="NMP23141.1"/>
    </source>
</evidence>
<accession>A0A7Y0L5K1</accession>
<evidence type="ECO:0000256" key="1">
    <source>
        <dbReference type="SAM" id="SignalP"/>
    </source>
</evidence>
<dbReference type="Proteomes" id="UP000533476">
    <property type="component" value="Unassembled WGS sequence"/>
</dbReference>
<reference evidence="2 3" key="1">
    <citation type="submission" date="2020-04" db="EMBL/GenBank/DDBJ databases">
        <authorList>
            <person name="Zhang R."/>
            <person name="Schippers A."/>
        </authorList>
    </citation>
    <scope>NUCLEOTIDE SEQUENCE [LARGE SCALE GENOMIC DNA]</scope>
    <source>
        <strain evidence="2 3">DSM 109850</strain>
    </source>
</reference>
<name>A0A7Y0L5K1_9FIRM</name>
<evidence type="ECO:0008006" key="4">
    <source>
        <dbReference type="Google" id="ProtNLM"/>
    </source>
</evidence>
<comment type="caution">
    <text evidence="2">The sequence shown here is derived from an EMBL/GenBank/DDBJ whole genome shotgun (WGS) entry which is preliminary data.</text>
</comment>
<protein>
    <recommendedName>
        <fullName evidence="4">GTA TIM-barrel-like domain-containing protein</fullName>
    </recommendedName>
</protein>
<dbReference type="Gene3D" id="3.20.20.80">
    <property type="entry name" value="Glycosidases"/>
    <property type="match status" value="1"/>
</dbReference>
<evidence type="ECO:0000313" key="3">
    <source>
        <dbReference type="Proteomes" id="UP000533476"/>
    </source>
</evidence>
<dbReference type="PROSITE" id="PS51257">
    <property type="entry name" value="PROKAR_LIPOPROTEIN"/>
    <property type="match status" value="1"/>
</dbReference>
<feature type="signal peptide" evidence="1">
    <location>
        <begin position="1"/>
        <end position="24"/>
    </location>
</feature>